<name>A0A1D9MBF9_9RHOB</name>
<dbReference type="PROSITE" id="PS50109">
    <property type="entry name" value="HIS_KIN"/>
    <property type="match status" value="1"/>
</dbReference>
<dbReference type="SMART" id="SM00388">
    <property type="entry name" value="HisKA"/>
    <property type="match status" value="1"/>
</dbReference>
<keyword evidence="4" id="KW-0597">Phosphoprotein</keyword>
<dbReference type="InterPro" id="IPR036097">
    <property type="entry name" value="HisK_dim/P_sf"/>
</dbReference>
<dbReference type="Gene3D" id="3.30.565.10">
    <property type="entry name" value="Histidine kinase-like ATPase, C-terminal domain"/>
    <property type="match status" value="1"/>
</dbReference>
<dbReference type="GO" id="GO:0005524">
    <property type="term" value="F:ATP binding"/>
    <property type="evidence" value="ECO:0007669"/>
    <property type="project" value="UniProtKB-KW"/>
</dbReference>
<comment type="subcellular location">
    <subcellularLocation>
        <location evidence="2">Membrane</location>
        <topology evidence="2">Multi-pass membrane protein</topology>
    </subcellularLocation>
</comment>
<keyword evidence="5" id="KW-0808">Transferase</keyword>
<keyword evidence="10 12" id="KW-1133">Transmembrane helix</keyword>
<reference evidence="15 16" key="1">
    <citation type="submission" date="2016-10" db="EMBL/GenBank/DDBJ databases">
        <title>Rhodobacter sp. LPB0142, isolated from sea water.</title>
        <authorList>
            <person name="Kim E."/>
            <person name="Yi H."/>
        </authorList>
    </citation>
    <scope>NUCLEOTIDE SEQUENCE [LARGE SCALE GENOMIC DNA]</scope>
    <source>
        <strain evidence="15 16">LPB0142</strain>
    </source>
</reference>
<dbReference type="PANTHER" id="PTHR45436">
    <property type="entry name" value="SENSOR HISTIDINE KINASE YKOH"/>
    <property type="match status" value="1"/>
</dbReference>
<organism evidence="15 16">
    <name type="scientific">Rhodobacter xanthinilyticus</name>
    <dbReference type="NCBI Taxonomy" id="1850250"/>
    <lineage>
        <taxon>Bacteria</taxon>
        <taxon>Pseudomonadati</taxon>
        <taxon>Pseudomonadota</taxon>
        <taxon>Alphaproteobacteria</taxon>
        <taxon>Rhodobacterales</taxon>
        <taxon>Rhodobacter group</taxon>
        <taxon>Rhodobacter</taxon>
    </lineage>
</organism>
<dbReference type="InterPro" id="IPR036890">
    <property type="entry name" value="HATPase_C_sf"/>
</dbReference>
<dbReference type="InterPro" id="IPR003660">
    <property type="entry name" value="HAMP_dom"/>
</dbReference>
<dbReference type="Gene3D" id="1.20.5.1040">
    <property type="entry name" value="Sensor protein qsec"/>
    <property type="match status" value="1"/>
</dbReference>
<evidence type="ECO:0000313" key="15">
    <source>
        <dbReference type="EMBL" id="AOZ69163.1"/>
    </source>
</evidence>
<dbReference type="RefSeq" id="WP_071165975.1">
    <property type="nucleotide sequence ID" value="NZ_CP017781.1"/>
</dbReference>
<dbReference type="EMBL" id="CP017781">
    <property type="protein sequence ID" value="AOZ69163.1"/>
    <property type="molecule type" value="Genomic_DNA"/>
</dbReference>
<evidence type="ECO:0000256" key="7">
    <source>
        <dbReference type="ARBA" id="ARBA00022741"/>
    </source>
</evidence>
<evidence type="ECO:0000256" key="9">
    <source>
        <dbReference type="ARBA" id="ARBA00022840"/>
    </source>
</evidence>
<dbReference type="CDD" id="cd00082">
    <property type="entry name" value="HisKA"/>
    <property type="match status" value="1"/>
</dbReference>
<evidence type="ECO:0000256" key="4">
    <source>
        <dbReference type="ARBA" id="ARBA00022553"/>
    </source>
</evidence>
<dbReference type="InterPro" id="IPR003594">
    <property type="entry name" value="HATPase_dom"/>
</dbReference>
<dbReference type="InterPro" id="IPR050428">
    <property type="entry name" value="TCS_sensor_his_kinase"/>
</dbReference>
<evidence type="ECO:0000256" key="10">
    <source>
        <dbReference type="ARBA" id="ARBA00022989"/>
    </source>
</evidence>
<gene>
    <name evidence="15" type="ORF">LPB142_07360</name>
</gene>
<dbReference type="GO" id="GO:0000155">
    <property type="term" value="F:phosphorelay sensor kinase activity"/>
    <property type="evidence" value="ECO:0007669"/>
    <property type="project" value="InterPro"/>
</dbReference>
<evidence type="ECO:0000256" key="8">
    <source>
        <dbReference type="ARBA" id="ARBA00022777"/>
    </source>
</evidence>
<feature type="transmembrane region" description="Helical" evidence="12">
    <location>
        <begin position="156"/>
        <end position="179"/>
    </location>
</feature>
<feature type="domain" description="Histidine kinase" evidence="13">
    <location>
        <begin position="236"/>
        <end position="445"/>
    </location>
</feature>
<protein>
    <recommendedName>
        <fullName evidence="3">histidine kinase</fullName>
        <ecNumber evidence="3">2.7.13.3</ecNumber>
    </recommendedName>
</protein>
<evidence type="ECO:0000259" key="13">
    <source>
        <dbReference type="PROSITE" id="PS50109"/>
    </source>
</evidence>
<dbReference type="SUPFAM" id="SSF55874">
    <property type="entry name" value="ATPase domain of HSP90 chaperone/DNA topoisomerase II/histidine kinase"/>
    <property type="match status" value="1"/>
</dbReference>
<sequence length="446" mass="46663">MRRLTSLQARLGLTLGVALTALWLAAGSLTALILRGEMNQVFDAALKETSDRILPLAVIDIISRAEAEEPGVQRLATAREGDEFFTYILRDETGALLMQSHNAEPSAFPAWQGPGFSEDATYRFYSDFALKGTVRITVAEPLAHRAEVAREIQMGLLAPLLLVLPLALAAVAVGVRLSLGAVRRFRAALSARGPRDFSPLPEAGLPAEIAPLASALNGVLARLEAAFAAERSFAANAAHELRTPLAGAIAQAQRLRAETADPAAAARAGEIEAVLKRLTRFAERLMQLARAEGGRIRRAEAADLRPVLRLVAEDVARAGGEGRVSLDLPSAPVRGDIDPDALAILTRNLLENALRHGAEGRPVGLTLTPAGALSVTNDGAPVPPEVLARLTTRFERGAAEAEGSGLGLAIVAAIAEGAGGALTLRSPIPGAAGGFCAEVRLPVQPG</sequence>
<keyword evidence="12" id="KW-0472">Membrane</keyword>
<accession>A0A1D9MBF9</accession>
<keyword evidence="11" id="KW-0902">Two-component regulatory system</keyword>
<evidence type="ECO:0000256" key="12">
    <source>
        <dbReference type="SAM" id="Phobius"/>
    </source>
</evidence>
<keyword evidence="16" id="KW-1185">Reference proteome</keyword>
<keyword evidence="9" id="KW-0067">ATP-binding</keyword>
<dbReference type="PROSITE" id="PS50885">
    <property type="entry name" value="HAMP"/>
    <property type="match status" value="1"/>
</dbReference>
<evidence type="ECO:0000313" key="16">
    <source>
        <dbReference type="Proteomes" id="UP000176562"/>
    </source>
</evidence>
<dbReference type="SUPFAM" id="SSF47384">
    <property type="entry name" value="Homodimeric domain of signal transducing histidine kinase"/>
    <property type="match status" value="1"/>
</dbReference>
<evidence type="ECO:0000259" key="14">
    <source>
        <dbReference type="PROSITE" id="PS50885"/>
    </source>
</evidence>
<evidence type="ECO:0000256" key="11">
    <source>
        <dbReference type="ARBA" id="ARBA00023012"/>
    </source>
</evidence>
<evidence type="ECO:0000256" key="2">
    <source>
        <dbReference type="ARBA" id="ARBA00004141"/>
    </source>
</evidence>
<dbReference type="Pfam" id="PF02518">
    <property type="entry name" value="HATPase_c"/>
    <property type="match status" value="1"/>
</dbReference>
<proteinExistence type="predicted"/>
<comment type="catalytic activity">
    <reaction evidence="1">
        <text>ATP + protein L-histidine = ADP + protein N-phospho-L-histidine.</text>
        <dbReference type="EC" id="2.7.13.3"/>
    </reaction>
</comment>
<dbReference type="KEGG" id="rhp:LPB142_07360"/>
<dbReference type="PANTHER" id="PTHR45436:SF14">
    <property type="entry name" value="SENSOR PROTEIN QSEC"/>
    <property type="match status" value="1"/>
</dbReference>
<dbReference type="Gene3D" id="1.10.287.130">
    <property type="match status" value="1"/>
</dbReference>
<keyword evidence="7" id="KW-0547">Nucleotide-binding</keyword>
<dbReference type="GO" id="GO:0005886">
    <property type="term" value="C:plasma membrane"/>
    <property type="evidence" value="ECO:0007669"/>
    <property type="project" value="TreeGrafter"/>
</dbReference>
<dbReference type="Proteomes" id="UP000176562">
    <property type="component" value="Chromosome"/>
</dbReference>
<dbReference type="Pfam" id="PF00512">
    <property type="entry name" value="HisKA"/>
    <property type="match status" value="1"/>
</dbReference>
<dbReference type="InterPro" id="IPR003661">
    <property type="entry name" value="HisK_dim/P_dom"/>
</dbReference>
<dbReference type="SMART" id="SM00387">
    <property type="entry name" value="HATPase_c"/>
    <property type="match status" value="1"/>
</dbReference>
<dbReference type="STRING" id="1850250.LPB142_07360"/>
<dbReference type="InterPro" id="IPR005467">
    <property type="entry name" value="His_kinase_dom"/>
</dbReference>
<feature type="domain" description="HAMP" evidence="14">
    <location>
        <begin position="176"/>
        <end position="228"/>
    </location>
</feature>
<evidence type="ECO:0000256" key="6">
    <source>
        <dbReference type="ARBA" id="ARBA00022692"/>
    </source>
</evidence>
<dbReference type="SMART" id="SM00304">
    <property type="entry name" value="HAMP"/>
    <property type="match status" value="2"/>
</dbReference>
<evidence type="ECO:0000256" key="1">
    <source>
        <dbReference type="ARBA" id="ARBA00000085"/>
    </source>
</evidence>
<keyword evidence="6 12" id="KW-0812">Transmembrane</keyword>
<dbReference type="EC" id="2.7.13.3" evidence="3"/>
<evidence type="ECO:0000256" key="5">
    <source>
        <dbReference type="ARBA" id="ARBA00022679"/>
    </source>
</evidence>
<keyword evidence="8 15" id="KW-0418">Kinase</keyword>
<evidence type="ECO:0000256" key="3">
    <source>
        <dbReference type="ARBA" id="ARBA00012438"/>
    </source>
</evidence>
<dbReference type="AlphaFoldDB" id="A0A1D9MBF9"/>